<dbReference type="EMBL" id="LAZR01010258">
    <property type="protein sequence ID" value="KKM67958.1"/>
    <property type="molecule type" value="Genomic_DNA"/>
</dbReference>
<organism evidence="3">
    <name type="scientific">marine sediment metagenome</name>
    <dbReference type="NCBI Taxonomy" id="412755"/>
    <lineage>
        <taxon>unclassified sequences</taxon>
        <taxon>metagenomes</taxon>
        <taxon>ecological metagenomes</taxon>
    </lineage>
</organism>
<dbReference type="PANTHER" id="PTHR44591:SF3">
    <property type="entry name" value="RESPONSE REGULATORY DOMAIN-CONTAINING PROTEIN"/>
    <property type="match status" value="1"/>
</dbReference>
<dbReference type="Pfam" id="PF00072">
    <property type="entry name" value="Response_reg"/>
    <property type="match status" value="1"/>
</dbReference>
<feature type="domain" description="Response regulatory" evidence="2">
    <location>
        <begin position="13"/>
        <end position="128"/>
    </location>
</feature>
<dbReference type="CDD" id="cd00156">
    <property type="entry name" value="REC"/>
    <property type="match status" value="1"/>
</dbReference>
<proteinExistence type="predicted"/>
<dbReference type="SUPFAM" id="SSF52172">
    <property type="entry name" value="CheY-like"/>
    <property type="match status" value="1"/>
</dbReference>
<dbReference type="SMART" id="SM00448">
    <property type="entry name" value="REC"/>
    <property type="match status" value="1"/>
</dbReference>
<dbReference type="PANTHER" id="PTHR44591">
    <property type="entry name" value="STRESS RESPONSE REGULATOR PROTEIN 1"/>
    <property type="match status" value="1"/>
</dbReference>
<dbReference type="InterPro" id="IPR050595">
    <property type="entry name" value="Bact_response_regulator"/>
</dbReference>
<keyword evidence="1" id="KW-0597">Phosphoprotein</keyword>
<accession>A0A0F9JEC7</accession>
<evidence type="ECO:0000259" key="2">
    <source>
        <dbReference type="PROSITE" id="PS50110"/>
    </source>
</evidence>
<evidence type="ECO:0000313" key="3">
    <source>
        <dbReference type="EMBL" id="KKM67958.1"/>
    </source>
</evidence>
<protein>
    <recommendedName>
        <fullName evidence="2">Response regulatory domain-containing protein</fullName>
    </recommendedName>
</protein>
<name>A0A0F9JEC7_9ZZZZ</name>
<reference evidence="3" key="1">
    <citation type="journal article" date="2015" name="Nature">
        <title>Complex archaea that bridge the gap between prokaryotes and eukaryotes.</title>
        <authorList>
            <person name="Spang A."/>
            <person name="Saw J.H."/>
            <person name="Jorgensen S.L."/>
            <person name="Zaremba-Niedzwiedzka K."/>
            <person name="Martijn J."/>
            <person name="Lind A.E."/>
            <person name="van Eijk R."/>
            <person name="Schleper C."/>
            <person name="Guy L."/>
            <person name="Ettema T.J."/>
        </authorList>
    </citation>
    <scope>NUCLEOTIDE SEQUENCE</scope>
</reference>
<comment type="caution">
    <text evidence="3">The sequence shown here is derived from an EMBL/GenBank/DDBJ whole genome shotgun (WGS) entry which is preliminary data.</text>
</comment>
<dbReference type="Gene3D" id="3.40.50.2300">
    <property type="match status" value="1"/>
</dbReference>
<dbReference type="AlphaFoldDB" id="A0A0F9JEC7"/>
<evidence type="ECO:0000256" key="1">
    <source>
        <dbReference type="ARBA" id="ARBA00022553"/>
    </source>
</evidence>
<dbReference type="GO" id="GO:0000160">
    <property type="term" value="P:phosphorelay signal transduction system"/>
    <property type="evidence" value="ECO:0007669"/>
    <property type="project" value="InterPro"/>
</dbReference>
<dbReference type="InterPro" id="IPR011006">
    <property type="entry name" value="CheY-like_superfamily"/>
</dbReference>
<gene>
    <name evidence="3" type="ORF">LCGC14_1465930</name>
</gene>
<dbReference type="PROSITE" id="PS50110">
    <property type="entry name" value="RESPONSE_REGULATORY"/>
    <property type="match status" value="1"/>
</dbReference>
<sequence length="135" mass="15610">MMTFLKQDKGSYSILITDDDENCRYSLKNIFEPEGYVTYLASCGREAVEIAKQKFLHLLILDIHLPDFSGLDTFAFIKEEKKMIIPCIFVSADTSKELKMDAIEANAYTLISKPINKDMIKYAVEQSIERYYWKG</sequence>
<dbReference type="InterPro" id="IPR001789">
    <property type="entry name" value="Sig_transdc_resp-reg_receiver"/>
</dbReference>